<keyword evidence="5" id="KW-0812">Transmembrane</keyword>
<evidence type="ECO:0000256" key="4">
    <source>
        <dbReference type="ARBA" id="ARBA00022840"/>
    </source>
</evidence>
<dbReference type="PROSITE" id="PS50893">
    <property type="entry name" value="ABC_TRANSPORTER_2"/>
    <property type="match status" value="1"/>
</dbReference>
<feature type="domain" description="ABC transporter" evidence="6">
    <location>
        <begin position="2"/>
        <end position="239"/>
    </location>
</feature>
<name>A0A9D1S278_9FIRM</name>
<dbReference type="GO" id="GO:0005524">
    <property type="term" value="F:ATP binding"/>
    <property type="evidence" value="ECO:0007669"/>
    <property type="project" value="UniProtKB-KW"/>
</dbReference>
<evidence type="ECO:0000256" key="1">
    <source>
        <dbReference type="ARBA" id="ARBA00005417"/>
    </source>
</evidence>
<keyword evidence="5" id="KW-0472">Membrane</keyword>
<dbReference type="Pfam" id="PF00005">
    <property type="entry name" value="ABC_tran"/>
    <property type="match status" value="1"/>
</dbReference>
<keyword evidence="5" id="KW-1133">Transmembrane helix</keyword>
<dbReference type="PANTHER" id="PTHR42798">
    <property type="entry name" value="LIPOPROTEIN-RELEASING SYSTEM ATP-BINDING PROTEIN LOLD"/>
    <property type="match status" value="1"/>
</dbReference>
<feature type="transmembrane region" description="Helical" evidence="5">
    <location>
        <begin position="257"/>
        <end position="279"/>
    </location>
</feature>
<dbReference type="PROSITE" id="PS00211">
    <property type="entry name" value="ABC_TRANSPORTER_1"/>
    <property type="match status" value="1"/>
</dbReference>
<dbReference type="SMART" id="SM00382">
    <property type="entry name" value="AAA"/>
    <property type="match status" value="1"/>
</dbReference>
<dbReference type="AlphaFoldDB" id="A0A9D1S278"/>
<dbReference type="InterPro" id="IPR003439">
    <property type="entry name" value="ABC_transporter-like_ATP-bd"/>
</dbReference>
<dbReference type="EMBL" id="DVMV01000004">
    <property type="protein sequence ID" value="HIU44751.1"/>
    <property type="molecule type" value="Genomic_DNA"/>
</dbReference>
<evidence type="ECO:0000313" key="7">
    <source>
        <dbReference type="EMBL" id="HIU44751.1"/>
    </source>
</evidence>
<dbReference type="Proteomes" id="UP000824070">
    <property type="component" value="Unassembled WGS sequence"/>
</dbReference>
<evidence type="ECO:0000256" key="2">
    <source>
        <dbReference type="ARBA" id="ARBA00022448"/>
    </source>
</evidence>
<dbReference type="CDD" id="cd03255">
    <property type="entry name" value="ABC_MJ0796_LolCDE_FtsE"/>
    <property type="match status" value="1"/>
</dbReference>
<gene>
    <name evidence="7" type="ORF">IAC52_00415</name>
</gene>
<reference evidence="7" key="2">
    <citation type="journal article" date="2021" name="PeerJ">
        <title>Extensive microbial diversity within the chicken gut microbiome revealed by metagenomics and culture.</title>
        <authorList>
            <person name="Gilroy R."/>
            <person name="Ravi A."/>
            <person name="Getino M."/>
            <person name="Pursley I."/>
            <person name="Horton D.L."/>
            <person name="Alikhan N.F."/>
            <person name="Baker D."/>
            <person name="Gharbi K."/>
            <person name="Hall N."/>
            <person name="Watson M."/>
            <person name="Adriaenssens E.M."/>
            <person name="Foster-Nyarko E."/>
            <person name="Jarju S."/>
            <person name="Secka A."/>
            <person name="Antonio M."/>
            <person name="Oren A."/>
            <person name="Chaudhuri R.R."/>
            <person name="La Ragione R."/>
            <person name="Hildebrand F."/>
            <person name="Pallen M.J."/>
        </authorList>
    </citation>
    <scope>NUCLEOTIDE SEQUENCE</scope>
    <source>
        <strain evidence="7">ChiGjej1B1-22543</strain>
    </source>
</reference>
<comment type="caution">
    <text evidence="7">The sequence shown here is derived from an EMBL/GenBank/DDBJ whole genome shotgun (WGS) entry which is preliminary data.</text>
</comment>
<dbReference type="Gene3D" id="3.40.50.300">
    <property type="entry name" value="P-loop containing nucleotide triphosphate hydrolases"/>
    <property type="match status" value="1"/>
</dbReference>
<dbReference type="PANTHER" id="PTHR42798:SF7">
    <property type="entry name" value="ALPHA-D-RIBOSE 1-METHYLPHOSPHONATE 5-TRIPHOSPHATE SYNTHASE SUBUNIT PHNL"/>
    <property type="match status" value="1"/>
</dbReference>
<reference evidence="7" key="1">
    <citation type="submission" date="2020-10" db="EMBL/GenBank/DDBJ databases">
        <authorList>
            <person name="Gilroy R."/>
        </authorList>
    </citation>
    <scope>NUCLEOTIDE SEQUENCE</scope>
    <source>
        <strain evidence="7">ChiGjej1B1-22543</strain>
    </source>
</reference>
<dbReference type="InterPro" id="IPR017911">
    <property type="entry name" value="MacB-like_ATP-bd"/>
</dbReference>
<evidence type="ECO:0000256" key="3">
    <source>
        <dbReference type="ARBA" id="ARBA00022741"/>
    </source>
</evidence>
<dbReference type="SUPFAM" id="SSF52540">
    <property type="entry name" value="P-loop containing nucleoside triphosphate hydrolases"/>
    <property type="match status" value="1"/>
</dbReference>
<feature type="non-terminal residue" evidence="7">
    <location>
        <position position="330"/>
    </location>
</feature>
<dbReference type="GO" id="GO:0016887">
    <property type="term" value="F:ATP hydrolysis activity"/>
    <property type="evidence" value="ECO:0007669"/>
    <property type="project" value="InterPro"/>
</dbReference>
<sequence>MFKAKGLSKRYGKGPNSVLALREANFSLPEKGVVGIKGKSGSGKSTLLMILATLCRQSSGILRFGKRNTERLRGEALSRFRSEEIGIVYQHYNLLDDLSLEENVAYPLMLSGVKRKEAISRARELLGRLLGEHLFSKKPGECSGGEKQRAAIARALIGDPKVILADEPTGALDEANGRAVMELLRSAGETRLIVIISHSPELDSYCDHVMEMDGGKLSNPVIEKIGEIRFKKKKARADGRLFLDCFKTGLKEDRNHLSSAFACCLIGFASLLLGLGFFAGSQASILNARIKAADAGMAYATISKTVSVDEKQIILIKNERPSLDVVDDLL</sequence>
<evidence type="ECO:0000259" key="6">
    <source>
        <dbReference type="PROSITE" id="PS50893"/>
    </source>
</evidence>
<keyword evidence="4 7" id="KW-0067">ATP-binding</keyword>
<keyword evidence="2" id="KW-0813">Transport</keyword>
<organism evidence="7 8">
    <name type="scientific">Candidatus Alloenteromonas pullicola</name>
    <dbReference type="NCBI Taxonomy" id="2840784"/>
    <lineage>
        <taxon>Bacteria</taxon>
        <taxon>Bacillati</taxon>
        <taxon>Bacillota</taxon>
        <taxon>Bacillota incertae sedis</taxon>
        <taxon>Candidatus Alloenteromonas</taxon>
    </lineage>
</organism>
<evidence type="ECO:0000313" key="8">
    <source>
        <dbReference type="Proteomes" id="UP000824070"/>
    </source>
</evidence>
<dbReference type="InterPro" id="IPR003593">
    <property type="entry name" value="AAA+_ATPase"/>
</dbReference>
<proteinExistence type="inferred from homology"/>
<dbReference type="InterPro" id="IPR017871">
    <property type="entry name" value="ABC_transporter-like_CS"/>
</dbReference>
<protein>
    <submittedName>
        <fullName evidence="7">ABC transporter ATP-binding protein</fullName>
    </submittedName>
</protein>
<keyword evidence="3" id="KW-0547">Nucleotide-binding</keyword>
<comment type="similarity">
    <text evidence="1">Belongs to the ABC transporter superfamily.</text>
</comment>
<evidence type="ECO:0000256" key="5">
    <source>
        <dbReference type="SAM" id="Phobius"/>
    </source>
</evidence>
<dbReference type="InterPro" id="IPR027417">
    <property type="entry name" value="P-loop_NTPase"/>
</dbReference>
<accession>A0A9D1S278</accession>